<dbReference type="Gene3D" id="2.115.10.20">
    <property type="entry name" value="Glycosyl hydrolase domain, family 43"/>
    <property type="match status" value="1"/>
</dbReference>
<keyword evidence="3" id="KW-0732">Signal</keyword>
<proteinExistence type="predicted"/>
<keyword evidence="1" id="KW-0378">Hydrolase</keyword>
<accession>A0ABP5CBR9</accession>
<evidence type="ECO:0000256" key="3">
    <source>
        <dbReference type="SAM" id="SignalP"/>
    </source>
</evidence>
<feature type="chain" id="PRO_5045829800" description="Atrophied bacterial Ig domain-containing protein" evidence="3">
    <location>
        <begin position="39"/>
        <end position="989"/>
    </location>
</feature>
<evidence type="ECO:0000259" key="4">
    <source>
        <dbReference type="Pfam" id="PF20578"/>
    </source>
</evidence>
<feature type="signal peptide" evidence="3">
    <location>
        <begin position="1"/>
        <end position="38"/>
    </location>
</feature>
<dbReference type="EMBL" id="BAAAMK010000007">
    <property type="protein sequence ID" value="GAA1960501.1"/>
    <property type="molecule type" value="Genomic_DNA"/>
</dbReference>
<evidence type="ECO:0000313" key="6">
    <source>
        <dbReference type="Proteomes" id="UP001499954"/>
    </source>
</evidence>
<dbReference type="InterPro" id="IPR013320">
    <property type="entry name" value="ConA-like_dom_sf"/>
</dbReference>
<dbReference type="InterPro" id="IPR050727">
    <property type="entry name" value="GH43_arabinanases"/>
</dbReference>
<dbReference type="PANTHER" id="PTHR43301:SF3">
    <property type="entry name" value="ARABINAN ENDO-1,5-ALPHA-L-ARABINOSIDASE A-RELATED"/>
    <property type="match status" value="1"/>
</dbReference>
<dbReference type="Pfam" id="PF13385">
    <property type="entry name" value="Laminin_G_3"/>
    <property type="match status" value="1"/>
</dbReference>
<keyword evidence="6" id="KW-1185">Reference proteome</keyword>
<evidence type="ECO:0000256" key="1">
    <source>
        <dbReference type="ARBA" id="ARBA00022801"/>
    </source>
</evidence>
<feature type="domain" description="Atrophied bacterial Ig" evidence="4">
    <location>
        <begin position="419"/>
        <end position="457"/>
    </location>
</feature>
<keyword evidence="2" id="KW-0326">Glycosidase</keyword>
<dbReference type="RefSeq" id="WP_157415942.1">
    <property type="nucleotide sequence ID" value="NZ_BAAAMK010000007.1"/>
</dbReference>
<reference evidence="6" key="1">
    <citation type="journal article" date="2019" name="Int. J. Syst. Evol. Microbiol.">
        <title>The Global Catalogue of Microorganisms (GCM) 10K type strain sequencing project: providing services to taxonomists for standard genome sequencing and annotation.</title>
        <authorList>
            <consortium name="The Broad Institute Genomics Platform"/>
            <consortium name="The Broad Institute Genome Sequencing Center for Infectious Disease"/>
            <person name="Wu L."/>
            <person name="Ma J."/>
        </authorList>
    </citation>
    <scope>NUCLEOTIDE SEQUENCE [LARGE SCALE GENOMIC DNA]</scope>
    <source>
        <strain evidence="6">JCM 13584</strain>
    </source>
</reference>
<protein>
    <recommendedName>
        <fullName evidence="4">Atrophied bacterial Ig domain-containing protein</fullName>
    </recommendedName>
</protein>
<dbReference type="Proteomes" id="UP001499954">
    <property type="component" value="Unassembled WGS sequence"/>
</dbReference>
<dbReference type="PANTHER" id="PTHR43301">
    <property type="entry name" value="ARABINAN ENDO-1,5-ALPHA-L-ARABINOSIDASE"/>
    <property type="match status" value="1"/>
</dbReference>
<gene>
    <name evidence="5" type="ORF">GCM10009717_29060</name>
</gene>
<organism evidence="5 6">
    <name type="scientific">Agromyces allii</name>
    <dbReference type="NCBI Taxonomy" id="393607"/>
    <lineage>
        <taxon>Bacteria</taxon>
        <taxon>Bacillati</taxon>
        <taxon>Actinomycetota</taxon>
        <taxon>Actinomycetes</taxon>
        <taxon>Micrococcales</taxon>
        <taxon>Microbacteriaceae</taxon>
        <taxon>Agromyces</taxon>
    </lineage>
</organism>
<evidence type="ECO:0000256" key="2">
    <source>
        <dbReference type="ARBA" id="ARBA00023295"/>
    </source>
</evidence>
<name>A0ABP5CBR9_9MICO</name>
<dbReference type="Gene3D" id="2.60.120.200">
    <property type="match status" value="1"/>
</dbReference>
<dbReference type="InterPro" id="IPR023296">
    <property type="entry name" value="Glyco_hydro_beta-prop_sf"/>
</dbReference>
<dbReference type="InterPro" id="IPR046780">
    <property type="entry name" value="aBig_2"/>
</dbReference>
<evidence type="ECO:0000313" key="5">
    <source>
        <dbReference type="EMBL" id="GAA1960501.1"/>
    </source>
</evidence>
<dbReference type="Pfam" id="PF20578">
    <property type="entry name" value="aBig_2"/>
    <property type="match status" value="2"/>
</dbReference>
<sequence length="989" mass="102050">MHPSALLPSSRSRRLLAATLTGALVTGLCLAVPLAAEAAEPPPATAHYDMTHAGNQLLDISGNGRNATLTGFTDASFADAGGDAVLRFKKDGYAALPKGLVTGTDNAFTVEYTVATQTATNQFGWVIGDGVGAWNTTALGNHVFVNPRSGESAYSNAVLSGIRVKSGTANGEVRLPNGGGLNAGFTTLTLVGNGNALTLYRDGVQISTTTHTYAMSSIIPTGTTLGYLGRSLYTGDALVQADVTDVKFWDVSLSQAEVAASMPTAAAKAAANEALLRADLLPTVLGANPSASQVTRNLTFPASSNGVALTWASQSTAVISNTGVVSRTVTADTPVTVTATTATGTVITFAFTVLAASPSADLDAISLATRTTENLPLVTKGSVNGSAITWTSSDPELVTPTDAGYTAPAVGSADPFAGGGLVARPAYGAGDRTVTLTAHAALGSTTVEKSFTVAVAEHGRSAPDAGYAAAYFKSDGDEKIYQAATSGNDFFTFSPVNGGAAVITSTTDTKGLRDPYILRSHDGDKYYMVATDLCISCGTGWGPAQSEGSLKIEVWESVDLVHWTRTNGLNTGITINQPAAGMTWAPEAYWDDELQSYVVFFASRLYSDASHTNSDKLYARMFSVLTRDFKTFTSPPASWQDTGYARIDSTVTKIGDYYYRFTKNEESGAAGTLEAGKDIFLERSKVLTAPTTASNWSADPTQTWQLTDTRMTSLETSQSGEGPEIVKLNEGDPNNASGDGYAFLVDNYSAGGYRAFLTTGAEIASSSQADRLSKRANWNVRPVGGLPASPRHGAFVSVPQTVLTAMHDWTGITAVASTTDLTADGRHVTAEVEAADGGDVVGTVTFSGGSWSKTVALHDGSATATVPAGIGEVTAKYDGYADGLVATSTSAAVELQGGLELQATAATRCIAGKVSLVVTAKNVDDQRADVVVHTSYGDKTVSLAAGASVSSTFATRAASIPAGTLTLTGSAADGSTFEGAFPTPAANCG</sequence>
<dbReference type="SUPFAM" id="SSF75005">
    <property type="entry name" value="Arabinanase/levansucrase/invertase"/>
    <property type="match status" value="1"/>
</dbReference>
<comment type="caution">
    <text evidence="5">The sequence shown here is derived from an EMBL/GenBank/DDBJ whole genome shotgun (WGS) entry which is preliminary data.</text>
</comment>
<feature type="domain" description="Atrophied bacterial Ig" evidence="4">
    <location>
        <begin position="286"/>
        <end position="353"/>
    </location>
</feature>
<dbReference type="SUPFAM" id="SSF49899">
    <property type="entry name" value="Concanavalin A-like lectins/glucanases"/>
    <property type="match status" value="1"/>
</dbReference>
<dbReference type="CDD" id="cd08983">
    <property type="entry name" value="GH43_Bt3655-like"/>
    <property type="match status" value="1"/>
</dbReference>